<name>A0A820S7B4_9BILA</name>
<sequence length="156" mass="17677">SSSSESLQKGVKTKNNEKPLSTHSPTNLNDDSDEDEDDNEYNRMFKQKSSKNQAESDSSPSRPKTRRGLQNNSKKDNEQDNTNDTSEAKPEIWRSSSELDRKEPVDPLIGLDDLQDQTSRSNDPKTQSSLPSTNNTHTENQFKNWYHGDNDDDSSN</sequence>
<reference evidence="2" key="1">
    <citation type="submission" date="2021-02" db="EMBL/GenBank/DDBJ databases">
        <authorList>
            <person name="Nowell W R."/>
        </authorList>
    </citation>
    <scope>NUCLEOTIDE SEQUENCE</scope>
</reference>
<feature type="compositionally biased region" description="Basic and acidic residues" evidence="1">
    <location>
        <begin position="86"/>
        <end position="105"/>
    </location>
</feature>
<dbReference type="Proteomes" id="UP000663848">
    <property type="component" value="Unassembled WGS sequence"/>
</dbReference>
<organism evidence="2 3">
    <name type="scientific">Rotaria socialis</name>
    <dbReference type="NCBI Taxonomy" id="392032"/>
    <lineage>
        <taxon>Eukaryota</taxon>
        <taxon>Metazoa</taxon>
        <taxon>Spiralia</taxon>
        <taxon>Gnathifera</taxon>
        <taxon>Rotifera</taxon>
        <taxon>Eurotatoria</taxon>
        <taxon>Bdelloidea</taxon>
        <taxon>Philodinida</taxon>
        <taxon>Philodinidae</taxon>
        <taxon>Rotaria</taxon>
    </lineage>
</organism>
<dbReference type="AlphaFoldDB" id="A0A820S7B4"/>
<accession>A0A820S7B4</accession>
<gene>
    <name evidence="2" type="ORF">QYT958_LOCUS476</name>
</gene>
<evidence type="ECO:0000256" key="1">
    <source>
        <dbReference type="SAM" id="MobiDB-lite"/>
    </source>
</evidence>
<feature type="non-terminal residue" evidence="2">
    <location>
        <position position="1"/>
    </location>
</feature>
<evidence type="ECO:0000313" key="2">
    <source>
        <dbReference type="EMBL" id="CAF4448584.1"/>
    </source>
</evidence>
<feature type="compositionally biased region" description="Acidic residues" evidence="1">
    <location>
        <begin position="30"/>
        <end position="39"/>
    </location>
</feature>
<feature type="compositionally biased region" description="Polar residues" evidence="1">
    <location>
        <begin position="50"/>
        <end position="72"/>
    </location>
</feature>
<feature type="compositionally biased region" description="Polar residues" evidence="1">
    <location>
        <begin position="116"/>
        <end position="143"/>
    </location>
</feature>
<dbReference type="EMBL" id="CAJOBR010000020">
    <property type="protein sequence ID" value="CAF4448584.1"/>
    <property type="molecule type" value="Genomic_DNA"/>
</dbReference>
<evidence type="ECO:0000313" key="3">
    <source>
        <dbReference type="Proteomes" id="UP000663848"/>
    </source>
</evidence>
<proteinExistence type="predicted"/>
<feature type="region of interest" description="Disordered" evidence="1">
    <location>
        <begin position="1"/>
        <end position="156"/>
    </location>
</feature>
<comment type="caution">
    <text evidence="2">The sequence shown here is derived from an EMBL/GenBank/DDBJ whole genome shotgun (WGS) entry which is preliminary data.</text>
</comment>
<protein>
    <submittedName>
        <fullName evidence="2">Uncharacterized protein</fullName>
    </submittedName>
</protein>